<dbReference type="Proteomes" id="UP000007875">
    <property type="component" value="Unassembled WGS sequence"/>
</dbReference>
<protein>
    <recommendedName>
        <fullName evidence="3">Aminotransferase class I/classII domain-containing protein</fullName>
    </recommendedName>
</protein>
<dbReference type="InterPro" id="IPR015422">
    <property type="entry name" value="PyrdxlP-dep_Trfase_small"/>
</dbReference>
<evidence type="ECO:0000313" key="2">
    <source>
        <dbReference type="Proteomes" id="UP000007875"/>
    </source>
</evidence>
<dbReference type="GO" id="GO:0047536">
    <property type="term" value="F:2-aminoadipate transaminase activity"/>
    <property type="evidence" value="ECO:0007669"/>
    <property type="project" value="TreeGrafter"/>
</dbReference>
<keyword evidence="2" id="KW-1185">Reference proteome</keyword>
<sequence>MGWYEAPKHVIQSLRTCYISNSGSGQCFYASHVVSEALKAGFIDQHVQKLRLAHKDRMDAVISIVEEKLSKFGVSISHPNGGYFLWLKMPENIKSAAVLEVAKSTENITFIKGELASVKGDFDNYIRLSIAYYELNDIKQAAEGLCRAIQSVLQSQAAQL</sequence>
<dbReference type="HOGENOM" id="CLU_1551498_0_0_1"/>
<dbReference type="PANTHER" id="PTHR42858">
    <property type="entry name" value="AMINOTRANSFERASE"/>
    <property type="match status" value="1"/>
</dbReference>
<evidence type="ECO:0000313" key="1">
    <source>
        <dbReference type="Ensembl" id="ENSCSAVP00000012937.1"/>
    </source>
</evidence>
<dbReference type="SUPFAM" id="SSF53383">
    <property type="entry name" value="PLP-dependent transferases"/>
    <property type="match status" value="1"/>
</dbReference>
<dbReference type="GeneTree" id="ENSGT00550000075462"/>
<organism evidence="1 2">
    <name type="scientific">Ciona savignyi</name>
    <name type="common">Pacific transparent sea squirt</name>
    <dbReference type="NCBI Taxonomy" id="51511"/>
    <lineage>
        <taxon>Eukaryota</taxon>
        <taxon>Metazoa</taxon>
        <taxon>Chordata</taxon>
        <taxon>Tunicata</taxon>
        <taxon>Ascidiacea</taxon>
        <taxon>Phlebobranchia</taxon>
        <taxon>Cionidae</taxon>
        <taxon>Ciona</taxon>
    </lineage>
</organism>
<proteinExistence type="predicted"/>
<name>H2Z5S5_CIOSA</name>
<dbReference type="AlphaFoldDB" id="H2Z5S5"/>
<evidence type="ECO:0008006" key="3">
    <source>
        <dbReference type="Google" id="ProtNLM"/>
    </source>
</evidence>
<accession>H2Z5S5</accession>
<dbReference type="PANTHER" id="PTHR42858:SF1">
    <property type="entry name" value="LD15494P"/>
    <property type="match status" value="1"/>
</dbReference>
<reference evidence="2" key="1">
    <citation type="submission" date="2003-08" db="EMBL/GenBank/DDBJ databases">
        <authorList>
            <person name="Birren B."/>
            <person name="Nusbaum C."/>
            <person name="Abebe A."/>
            <person name="Abouelleil A."/>
            <person name="Adekoya E."/>
            <person name="Ait-zahra M."/>
            <person name="Allen N."/>
            <person name="Allen T."/>
            <person name="An P."/>
            <person name="Anderson M."/>
            <person name="Anderson S."/>
            <person name="Arachchi H."/>
            <person name="Armbruster J."/>
            <person name="Bachantsang P."/>
            <person name="Baldwin J."/>
            <person name="Barry A."/>
            <person name="Bayul T."/>
            <person name="Blitshsteyn B."/>
            <person name="Bloom T."/>
            <person name="Blye J."/>
            <person name="Boguslavskiy L."/>
            <person name="Borowsky M."/>
            <person name="Boukhgalter B."/>
            <person name="Brunache A."/>
            <person name="Butler J."/>
            <person name="Calixte N."/>
            <person name="Calvo S."/>
            <person name="Camarata J."/>
            <person name="Campo K."/>
            <person name="Chang J."/>
            <person name="Cheshatsang Y."/>
            <person name="Citroen M."/>
            <person name="Collymore A."/>
            <person name="Considine T."/>
            <person name="Cook A."/>
            <person name="Cooke P."/>
            <person name="Corum B."/>
            <person name="Cuomo C."/>
            <person name="David R."/>
            <person name="Dawoe T."/>
            <person name="Degray S."/>
            <person name="Dodge S."/>
            <person name="Dooley K."/>
            <person name="Dorje P."/>
            <person name="Dorjee K."/>
            <person name="Dorris L."/>
            <person name="Duffey N."/>
            <person name="Dupes A."/>
            <person name="Elkins T."/>
            <person name="Engels R."/>
            <person name="Erickson J."/>
            <person name="Farina A."/>
            <person name="Faro S."/>
            <person name="Ferreira P."/>
            <person name="Fischer H."/>
            <person name="Fitzgerald M."/>
            <person name="Foley K."/>
            <person name="Gage D."/>
            <person name="Galagan J."/>
            <person name="Gearin G."/>
            <person name="Gnerre S."/>
            <person name="Gnirke A."/>
            <person name="Goyette A."/>
            <person name="Graham J."/>
            <person name="Grandbois E."/>
            <person name="Gyaltsen K."/>
            <person name="Hafez N."/>
            <person name="Hagopian D."/>
            <person name="Hagos B."/>
            <person name="Hall J."/>
            <person name="Hatcher B."/>
            <person name="Heller A."/>
            <person name="Higgins H."/>
            <person name="Honan T."/>
            <person name="Horn A."/>
            <person name="Houde N."/>
            <person name="Hughes L."/>
            <person name="Hulme W."/>
            <person name="Husby E."/>
            <person name="Iliev I."/>
            <person name="Jaffe D."/>
            <person name="Jones C."/>
            <person name="Kamal M."/>
            <person name="Kamat A."/>
            <person name="Kamvysselis M."/>
            <person name="Karlsson E."/>
            <person name="Kells C."/>
            <person name="Kieu A."/>
            <person name="Kisner P."/>
            <person name="Kodira C."/>
            <person name="Kulbokas E."/>
            <person name="Labutti K."/>
            <person name="Lama D."/>
            <person name="Landers T."/>
            <person name="Leger J."/>
            <person name="Levine S."/>
            <person name="Lewis D."/>
            <person name="Lewis T."/>
            <person name="Lindblad-toh K."/>
            <person name="Liu X."/>
            <person name="Lokyitsang T."/>
            <person name="Lokyitsang Y."/>
            <person name="Lucien O."/>
            <person name="Lui A."/>
            <person name="Ma L.J."/>
            <person name="Mabbitt R."/>
            <person name="Macdonald J."/>
            <person name="Maclean C."/>
            <person name="Major J."/>
            <person name="Manning J."/>
            <person name="Marabella R."/>
            <person name="Maru K."/>
            <person name="Matthews C."/>
            <person name="Mauceli E."/>
            <person name="Mccarthy M."/>
            <person name="Mcdonough S."/>
            <person name="Mcghee T."/>
            <person name="Meldrim J."/>
            <person name="Meneus L."/>
            <person name="Mesirov J."/>
            <person name="Mihalev A."/>
            <person name="Mihova T."/>
            <person name="Mikkelsen T."/>
            <person name="Mlenga V."/>
            <person name="Moru K."/>
            <person name="Mozes J."/>
            <person name="Mulrain L."/>
            <person name="Munson G."/>
            <person name="Naylor J."/>
            <person name="Newes C."/>
            <person name="Nguyen C."/>
            <person name="Nguyen N."/>
            <person name="Nguyen T."/>
            <person name="Nicol R."/>
            <person name="Nielsen C."/>
            <person name="Nizzari M."/>
            <person name="Norbu C."/>
            <person name="Norbu N."/>
            <person name="O'donnell P."/>
            <person name="Okoawo O."/>
            <person name="O'leary S."/>
            <person name="Omotosho B."/>
            <person name="O'neill K."/>
            <person name="Osman S."/>
            <person name="Parker S."/>
            <person name="Perrin D."/>
            <person name="Phunkhang P."/>
            <person name="Piqani B."/>
            <person name="Purcell S."/>
            <person name="Rachupka T."/>
            <person name="Ramasamy U."/>
            <person name="Rameau R."/>
            <person name="Ray V."/>
            <person name="Raymond C."/>
            <person name="Retta R."/>
            <person name="Richardson S."/>
            <person name="Rise C."/>
            <person name="Rodriguez J."/>
            <person name="Rogers J."/>
            <person name="Rogov P."/>
            <person name="Rutman M."/>
            <person name="Schupbach R."/>
            <person name="Seaman C."/>
            <person name="Settipalli S."/>
            <person name="Sharpe T."/>
            <person name="Sheridan J."/>
            <person name="Sherpa N."/>
            <person name="Shi J."/>
            <person name="Smirnov S."/>
            <person name="Smith C."/>
            <person name="Sougnez C."/>
            <person name="Spencer B."/>
            <person name="Stalker J."/>
            <person name="Stange-thomann N."/>
            <person name="Stavropoulos S."/>
            <person name="Stetson K."/>
            <person name="Stone C."/>
            <person name="Stone S."/>
            <person name="Stubbs M."/>
            <person name="Talamas J."/>
            <person name="Tchuinga P."/>
            <person name="Tenzing P."/>
            <person name="Tesfaye S."/>
            <person name="Theodore J."/>
            <person name="Thoulutsang Y."/>
            <person name="Topham K."/>
            <person name="Towey S."/>
            <person name="Tsamla T."/>
            <person name="Tsomo N."/>
            <person name="Vallee D."/>
            <person name="Vassiliev H."/>
            <person name="Venkataraman V."/>
            <person name="Vinson J."/>
            <person name="Vo A."/>
            <person name="Wade C."/>
            <person name="Wang S."/>
            <person name="Wangchuk T."/>
            <person name="Wangdi T."/>
            <person name="Whittaker C."/>
            <person name="Wilkinson J."/>
            <person name="Wu Y."/>
            <person name="Wyman D."/>
            <person name="Yadav S."/>
            <person name="Yang S."/>
            <person name="Yang X."/>
            <person name="Yeager S."/>
            <person name="Yee E."/>
            <person name="Young G."/>
            <person name="Zainoun J."/>
            <person name="Zembeck L."/>
            <person name="Zimmer A."/>
            <person name="Zody M."/>
            <person name="Lander E."/>
        </authorList>
    </citation>
    <scope>NUCLEOTIDE SEQUENCE [LARGE SCALE GENOMIC DNA]</scope>
</reference>
<dbReference type="InterPro" id="IPR015424">
    <property type="entry name" value="PyrdxlP-dep_Trfase"/>
</dbReference>
<reference evidence="1" key="3">
    <citation type="submission" date="2025-09" db="UniProtKB">
        <authorList>
            <consortium name="Ensembl"/>
        </authorList>
    </citation>
    <scope>IDENTIFICATION</scope>
</reference>
<reference evidence="1" key="2">
    <citation type="submission" date="2025-08" db="UniProtKB">
        <authorList>
            <consortium name="Ensembl"/>
        </authorList>
    </citation>
    <scope>IDENTIFICATION</scope>
</reference>
<dbReference type="Gene3D" id="3.90.1150.10">
    <property type="entry name" value="Aspartate Aminotransferase, domain 1"/>
    <property type="match status" value="1"/>
</dbReference>
<dbReference type="Ensembl" id="ENSCSAVT00000013086.1">
    <property type="protein sequence ID" value="ENSCSAVP00000012937.1"/>
    <property type="gene ID" value="ENSCSAVG00000007595.1"/>
</dbReference>